<keyword evidence="4" id="KW-1185">Reference proteome</keyword>
<reference evidence="3 4" key="1">
    <citation type="journal article" date="2018" name="IMA Fungus">
        <title>IMA Genome-F 9: Draft genome sequence of Annulohypoxylon stygium, Aspergillus mulundensis, Berkeleyomyces basicola (syn. Thielaviopsis basicola), Ceratocystis smalleyi, two Cercospora beticola strains, Coleophoma cylindrospora, Fusarium fracticaudum, Phialophora cf. hyalina, and Morchella septimelata.</title>
        <authorList>
            <person name="Wingfield B.D."/>
            <person name="Bills G.F."/>
            <person name="Dong Y."/>
            <person name="Huang W."/>
            <person name="Nel W.J."/>
            <person name="Swalarsk-Parry B.S."/>
            <person name="Vaghefi N."/>
            <person name="Wilken P.M."/>
            <person name="An Z."/>
            <person name="de Beer Z.W."/>
            <person name="De Vos L."/>
            <person name="Chen L."/>
            <person name="Duong T.A."/>
            <person name="Gao Y."/>
            <person name="Hammerbacher A."/>
            <person name="Kikkert J.R."/>
            <person name="Li Y."/>
            <person name="Li H."/>
            <person name="Li K."/>
            <person name="Li Q."/>
            <person name="Liu X."/>
            <person name="Ma X."/>
            <person name="Naidoo K."/>
            <person name="Pethybridge S.J."/>
            <person name="Sun J."/>
            <person name="Steenkamp E.T."/>
            <person name="van der Nest M.A."/>
            <person name="van Wyk S."/>
            <person name="Wingfield M.J."/>
            <person name="Xiong C."/>
            <person name="Yue Q."/>
            <person name="Zhang X."/>
        </authorList>
    </citation>
    <scope>NUCLEOTIDE SEQUENCE [LARGE SCALE GENOMIC DNA]</scope>
    <source>
        <strain evidence="3 4">BP5796</strain>
    </source>
</reference>
<feature type="compositionally biased region" description="Polar residues" evidence="1">
    <location>
        <begin position="58"/>
        <end position="73"/>
    </location>
</feature>
<dbReference type="SUPFAM" id="SSF141000">
    <property type="entry name" value="Glu-tRNAGln amidotransferase C subunit"/>
    <property type="match status" value="1"/>
</dbReference>
<dbReference type="GO" id="GO:0032543">
    <property type="term" value="P:mitochondrial translation"/>
    <property type="evidence" value="ECO:0007669"/>
    <property type="project" value="TreeGrafter"/>
</dbReference>
<dbReference type="GO" id="GO:0006450">
    <property type="term" value="P:regulation of translational fidelity"/>
    <property type="evidence" value="ECO:0007669"/>
    <property type="project" value="InterPro"/>
</dbReference>
<dbReference type="GO" id="GO:0030956">
    <property type="term" value="C:glutamyl-tRNA(Gln) amidotransferase complex"/>
    <property type="evidence" value="ECO:0007669"/>
    <property type="project" value="TreeGrafter"/>
</dbReference>
<dbReference type="GO" id="GO:0005739">
    <property type="term" value="C:mitochondrion"/>
    <property type="evidence" value="ECO:0007669"/>
    <property type="project" value="TreeGrafter"/>
</dbReference>
<dbReference type="EMBL" id="PDLN01000009">
    <property type="protein sequence ID" value="RDW75692.1"/>
    <property type="molecule type" value="Genomic_DNA"/>
</dbReference>
<organism evidence="3 4">
    <name type="scientific">Coleophoma crateriformis</name>
    <dbReference type="NCBI Taxonomy" id="565419"/>
    <lineage>
        <taxon>Eukaryota</taxon>
        <taxon>Fungi</taxon>
        <taxon>Dikarya</taxon>
        <taxon>Ascomycota</taxon>
        <taxon>Pezizomycotina</taxon>
        <taxon>Leotiomycetes</taxon>
        <taxon>Helotiales</taxon>
        <taxon>Dermateaceae</taxon>
        <taxon>Coleophoma</taxon>
    </lineage>
</organism>
<feature type="compositionally biased region" description="Basic and acidic residues" evidence="1">
    <location>
        <begin position="75"/>
        <end position="86"/>
    </location>
</feature>
<comment type="caution">
    <text evidence="3">The sequence shown here is derived from an EMBL/GenBank/DDBJ whole genome shotgun (WGS) entry which is preliminary data.</text>
</comment>
<dbReference type="Proteomes" id="UP000256328">
    <property type="component" value="Unassembled WGS sequence"/>
</dbReference>
<feature type="region of interest" description="Disordered" evidence="1">
    <location>
        <begin position="207"/>
        <end position="233"/>
    </location>
</feature>
<gene>
    <name evidence="3" type="ORF">BP5796_06513</name>
</gene>
<dbReference type="PANTHER" id="PTHR15004:SF0">
    <property type="entry name" value="GLUTAMYL-TRNA(GLN) AMIDOTRANSFERASE SUBUNIT C, MITOCHONDRIAL"/>
    <property type="match status" value="1"/>
</dbReference>
<protein>
    <recommendedName>
        <fullName evidence="2">Glutamyl-tRNA amidotransferase complex subunit Gta3 domain-containing protein</fullName>
    </recommendedName>
</protein>
<proteinExistence type="predicted"/>
<evidence type="ECO:0000313" key="3">
    <source>
        <dbReference type="EMBL" id="RDW75692.1"/>
    </source>
</evidence>
<accession>A0A3D8RNM2</accession>
<evidence type="ECO:0000256" key="1">
    <source>
        <dbReference type="SAM" id="MobiDB-lite"/>
    </source>
</evidence>
<dbReference type="AlphaFoldDB" id="A0A3D8RNM2"/>
<dbReference type="PANTHER" id="PTHR15004">
    <property type="entry name" value="GLUTAMYL-TRNA(GLN) AMIDOTRANSFERASE SUBUNIT C, MITOCHONDRIAL"/>
    <property type="match status" value="1"/>
</dbReference>
<dbReference type="OrthoDB" id="5522061at2759"/>
<dbReference type="InterPro" id="IPR049545">
    <property type="entry name" value="Gta3_dom"/>
</dbReference>
<evidence type="ECO:0000259" key="2">
    <source>
        <dbReference type="Pfam" id="PF20978"/>
    </source>
</evidence>
<dbReference type="GO" id="GO:0070681">
    <property type="term" value="P:glutaminyl-tRNAGln biosynthesis via transamidation"/>
    <property type="evidence" value="ECO:0007669"/>
    <property type="project" value="TreeGrafter"/>
</dbReference>
<feature type="domain" description="Glutamyl-tRNA amidotransferase complex subunit Gta3" evidence="2">
    <location>
        <begin position="116"/>
        <end position="175"/>
    </location>
</feature>
<evidence type="ECO:0000313" key="4">
    <source>
        <dbReference type="Proteomes" id="UP000256328"/>
    </source>
</evidence>
<sequence length="256" mass="28549">MSGSVCIRCRLASRHAVYQHSQYRNIFSTSRRLEADAAVPKSSDELEAFIRETHKQNSKANIKTLSESPSLRPSHTRDSVPLDELLRSPAPQTPPIDIDKLLSKPSWSVRSLLPPANPPINGEITPEKLHHLLRLSALPQPKDAEEEASMLETLHAQLHFVRDIQSVDTEGVEPLVGIRDETEAGLERETISLDSPEIMEALRNEVVQGSNKRPRRKRDGKLQTQGAEEWDVLGTAGRTEGRYFVVNSGKAEQASE</sequence>
<dbReference type="InterPro" id="IPR003837">
    <property type="entry name" value="GatC"/>
</dbReference>
<dbReference type="InterPro" id="IPR036113">
    <property type="entry name" value="Asp/Glu-ADT_sf_sub_c"/>
</dbReference>
<dbReference type="Pfam" id="PF20978">
    <property type="entry name" value="Gta3"/>
    <property type="match status" value="1"/>
</dbReference>
<feature type="region of interest" description="Disordered" evidence="1">
    <location>
        <begin position="57"/>
        <end position="99"/>
    </location>
</feature>
<name>A0A3D8RNM2_9HELO</name>